<dbReference type="NCBIfam" id="TIGR00044">
    <property type="entry name" value="YggS family pyridoxal phosphate-dependent enzyme"/>
    <property type="match status" value="1"/>
</dbReference>
<comment type="caution">
    <text evidence="6">The sequence shown here is derived from an EMBL/GenBank/DDBJ whole genome shotgun (WGS) entry which is preliminary data.</text>
</comment>
<dbReference type="InterPro" id="IPR029066">
    <property type="entry name" value="PLP-binding_barrel"/>
</dbReference>
<feature type="domain" description="Alanine racemase N-terminal" evidence="5">
    <location>
        <begin position="34"/>
        <end position="227"/>
    </location>
</feature>
<dbReference type="GO" id="GO:0030170">
    <property type="term" value="F:pyridoxal phosphate binding"/>
    <property type="evidence" value="ECO:0007669"/>
    <property type="project" value="UniProtKB-UniRule"/>
</dbReference>
<keyword evidence="1 2" id="KW-0663">Pyridoxal phosphate</keyword>
<gene>
    <name evidence="6" type="ORF">B5F75_03660</name>
</gene>
<dbReference type="Gene3D" id="3.20.20.10">
    <property type="entry name" value="Alanine racemase"/>
    <property type="match status" value="1"/>
</dbReference>
<proteinExistence type="inferred from homology"/>
<dbReference type="EMBL" id="NFJD01000002">
    <property type="protein sequence ID" value="OUO56953.1"/>
    <property type="molecule type" value="Genomic_DNA"/>
</dbReference>
<sequence length="234" mass="26431">MNREETLVANFQNVRQALLSACQRSGRDPKEITLLAVTKYAKDQDVLTLLQKGLIVHVGESRVQQAQARWEKPEFARFHTVKHFIGHLQKNKAAKAAELFDFIDSLDNFDTALALEKHVPQGKTLRALVQVKLTDKETQSGLPLEEARQLARRLKTLQRVRVCGYMAIAPQGADETRLRQLFRPLKQAFDEDFKSLPEKYLSLGMSADFETAVEEGSSLPRIGSKLFAENLEGL</sequence>
<dbReference type="PIRSF" id="PIRSF004848">
    <property type="entry name" value="YBL036c_PLPDEIII"/>
    <property type="match status" value="1"/>
</dbReference>
<dbReference type="HAMAP" id="MF_02087">
    <property type="entry name" value="PLP_homeostasis"/>
    <property type="match status" value="1"/>
</dbReference>
<dbReference type="RefSeq" id="WP_087288051.1">
    <property type="nucleotide sequence ID" value="NZ_NFJD01000002.1"/>
</dbReference>
<accession>A0A1Y4DCV4</accession>
<evidence type="ECO:0000256" key="1">
    <source>
        <dbReference type="ARBA" id="ARBA00022898"/>
    </source>
</evidence>
<name>A0A1Y4DCV4_9BACT</name>
<keyword evidence="7" id="KW-1185">Reference proteome</keyword>
<feature type="modified residue" description="N6-(pyridoxal phosphate)lysine" evidence="2 3">
    <location>
        <position position="39"/>
    </location>
</feature>
<dbReference type="InterPro" id="IPR001608">
    <property type="entry name" value="Ala_racemase_N"/>
</dbReference>
<dbReference type="CDD" id="cd00635">
    <property type="entry name" value="PLPDE_III_YBL036c_like"/>
    <property type="match status" value="1"/>
</dbReference>
<dbReference type="Pfam" id="PF01168">
    <property type="entry name" value="Ala_racemase_N"/>
    <property type="match status" value="1"/>
</dbReference>
<dbReference type="PANTHER" id="PTHR10146">
    <property type="entry name" value="PROLINE SYNTHETASE CO-TRANSCRIBED BACTERIAL HOMOLOG PROTEIN"/>
    <property type="match status" value="1"/>
</dbReference>
<evidence type="ECO:0000313" key="7">
    <source>
        <dbReference type="Proteomes" id="UP000196368"/>
    </source>
</evidence>
<dbReference type="Proteomes" id="UP000196368">
    <property type="component" value="Unassembled WGS sequence"/>
</dbReference>
<dbReference type="AlphaFoldDB" id="A0A1Y4DCV4"/>
<reference evidence="7" key="1">
    <citation type="submission" date="2017-04" db="EMBL/GenBank/DDBJ databases">
        <title>Function of individual gut microbiota members based on whole genome sequencing of pure cultures obtained from chicken caecum.</title>
        <authorList>
            <person name="Medvecky M."/>
            <person name="Cejkova D."/>
            <person name="Polansky O."/>
            <person name="Karasova D."/>
            <person name="Kubasova T."/>
            <person name="Cizek A."/>
            <person name="Rychlik I."/>
        </authorList>
    </citation>
    <scope>NUCLEOTIDE SEQUENCE [LARGE SCALE GENOMIC DNA]</scope>
    <source>
        <strain evidence="7">An273</strain>
    </source>
</reference>
<evidence type="ECO:0000256" key="2">
    <source>
        <dbReference type="HAMAP-Rule" id="MF_02087"/>
    </source>
</evidence>
<evidence type="ECO:0000256" key="3">
    <source>
        <dbReference type="PIRSR" id="PIRSR004848-1"/>
    </source>
</evidence>
<evidence type="ECO:0000259" key="5">
    <source>
        <dbReference type="Pfam" id="PF01168"/>
    </source>
</evidence>
<comment type="function">
    <text evidence="2">Pyridoxal 5'-phosphate (PLP)-binding protein, which is involved in PLP homeostasis.</text>
</comment>
<dbReference type="OrthoDB" id="9804072at2"/>
<dbReference type="PANTHER" id="PTHR10146:SF14">
    <property type="entry name" value="PYRIDOXAL PHOSPHATE HOMEOSTASIS PROTEIN"/>
    <property type="match status" value="1"/>
</dbReference>
<organism evidence="6 7">
    <name type="scientific">Candidatus Avelusimicrobium gallicola</name>
    <dbReference type="NCBI Taxonomy" id="2562704"/>
    <lineage>
        <taxon>Bacteria</taxon>
        <taxon>Pseudomonadati</taxon>
        <taxon>Elusimicrobiota</taxon>
        <taxon>Elusimicrobia</taxon>
        <taxon>Elusimicrobiales</taxon>
        <taxon>Elusimicrobiaceae</taxon>
        <taxon>Candidatus Avelusimicrobium</taxon>
    </lineage>
</organism>
<dbReference type="InterPro" id="IPR011078">
    <property type="entry name" value="PyrdxlP_homeostasis"/>
</dbReference>
<comment type="cofactor">
    <cofactor evidence="3">
        <name>pyridoxal 5'-phosphate</name>
        <dbReference type="ChEBI" id="CHEBI:597326"/>
    </cofactor>
</comment>
<evidence type="ECO:0000256" key="4">
    <source>
        <dbReference type="RuleBase" id="RU004514"/>
    </source>
</evidence>
<dbReference type="SUPFAM" id="SSF51419">
    <property type="entry name" value="PLP-binding barrel"/>
    <property type="match status" value="1"/>
</dbReference>
<comment type="similarity">
    <text evidence="2 4">Belongs to the pyridoxal phosphate-binding protein YggS/PROSC family.</text>
</comment>
<protein>
    <recommendedName>
        <fullName evidence="2">Pyridoxal phosphate homeostasis protein</fullName>
        <shortName evidence="2">PLP homeostasis protein</shortName>
    </recommendedName>
</protein>
<evidence type="ECO:0000313" key="6">
    <source>
        <dbReference type="EMBL" id="OUO56953.1"/>
    </source>
</evidence>